<reference evidence="2" key="1">
    <citation type="submission" date="2025-08" db="UniProtKB">
        <authorList>
            <consortium name="Ensembl"/>
        </authorList>
    </citation>
    <scope>IDENTIFICATION</scope>
</reference>
<reference evidence="2" key="2">
    <citation type="submission" date="2025-09" db="UniProtKB">
        <authorList>
            <consortium name="Ensembl"/>
        </authorList>
    </citation>
    <scope>IDENTIFICATION</scope>
</reference>
<dbReference type="Ensembl" id="ENSMSIT00000022458.1">
    <property type="protein sequence ID" value="ENSMSIP00000017753.1"/>
    <property type="gene ID" value="ENSMSIG00000015151.1"/>
</dbReference>
<dbReference type="AlphaFoldDB" id="A0A8C6H9C1"/>
<dbReference type="GeneTree" id="ENSGT00940000154187"/>
<organism evidence="2 3">
    <name type="scientific">Mus spicilegus</name>
    <name type="common">Mound-building mouse</name>
    <dbReference type="NCBI Taxonomy" id="10103"/>
    <lineage>
        <taxon>Eukaryota</taxon>
        <taxon>Metazoa</taxon>
        <taxon>Chordata</taxon>
        <taxon>Craniata</taxon>
        <taxon>Vertebrata</taxon>
        <taxon>Euteleostomi</taxon>
        <taxon>Mammalia</taxon>
        <taxon>Eutheria</taxon>
        <taxon>Euarchontoglires</taxon>
        <taxon>Glires</taxon>
        <taxon>Rodentia</taxon>
        <taxon>Myomorpha</taxon>
        <taxon>Muroidea</taxon>
        <taxon>Muridae</taxon>
        <taxon>Murinae</taxon>
        <taxon>Mus</taxon>
        <taxon>Mus</taxon>
    </lineage>
</organism>
<sequence>TLLGSIEIFLRLFVLWACLPHFCCPELTFRRTPGIQQMTAEFRAPRSDGKILHRQKRGWMWNQFFLLEEYTGSDYQYVGKVSLY</sequence>
<feature type="signal peptide" evidence="1">
    <location>
        <begin position="1"/>
        <end position="25"/>
    </location>
</feature>
<evidence type="ECO:0000313" key="2">
    <source>
        <dbReference type="Ensembl" id="ENSMSIP00000017753.1"/>
    </source>
</evidence>
<name>A0A8C6H9C1_MUSSI</name>
<feature type="chain" id="PRO_5034290629" evidence="1">
    <location>
        <begin position="26"/>
        <end position="84"/>
    </location>
</feature>
<dbReference type="Proteomes" id="UP000694415">
    <property type="component" value="Unplaced"/>
</dbReference>
<accession>A0A8C6H9C1</accession>
<evidence type="ECO:0000313" key="3">
    <source>
        <dbReference type="Proteomes" id="UP000694415"/>
    </source>
</evidence>
<evidence type="ECO:0000256" key="1">
    <source>
        <dbReference type="SAM" id="SignalP"/>
    </source>
</evidence>
<keyword evidence="1" id="KW-0732">Signal</keyword>
<proteinExistence type="predicted"/>
<keyword evidence="3" id="KW-1185">Reference proteome</keyword>
<protein>
    <submittedName>
        <fullName evidence="2">Uncharacterized protein</fullName>
    </submittedName>
</protein>